<sequence>MSEIWRNWDRFKGHSWSTIMKTALVRLPRDVPMETLRLTNPLGPQPFLLNIPSRQQGRSIALYVFVPPVRFPDPKSTDRAPTPNTFPVVVDFHGGGFYLGSCLEQAPFCGRLSRELSAIVISVDYRMAPEHMFPAAIEDADDVANALLNDTHASFHELRRGVAEYLQNLWYLKLGTEEERKADKVLYPPLPDINLDVSRIAFSGASSGGNIALNMALSVPASLGLPEWPSPIPADYGTPIPLLLLYPSLDLRQLPSQRFRHERMPPVKEHKRLDIDDHLAATYVSREMASHPRASPGLVDTSVGLHKNAKMLLILSGQDTLWEQSEIWTRKVIAEGRGNDMKTMRYEDRKHGWTTIPEIALSSVERKTRLEVLDECIRFTKVTWQGRDPVAVMDREFGTHIEGTRPVDHGTRHSGTDGHELAELIDMGFSAACAQAALDENEGDVQKSVDWLVHKADEESPESRDPSKDVEEVNSAGKA</sequence>
<feature type="region of interest" description="Disordered" evidence="1">
    <location>
        <begin position="452"/>
        <end position="479"/>
    </location>
</feature>
<accession>A0AAJ0D4W3</accession>
<dbReference type="EMBL" id="JAWDJX010000110">
    <property type="protein sequence ID" value="KAK3046161.1"/>
    <property type="molecule type" value="Genomic_DNA"/>
</dbReference>
<dbReference type="Gene3D" id="3.40.50.1820">
    <property type="entry name" value="alpha/beta hydrolase"/>
    <property type="match status" value="1"/>
</dbReference>
<dbReference type="AlphaFoldDB" id="A0AAJ0D4W3"/>
<dbReference type="PANTHER" id="PTHR23024">
    <property type="entry name" value="ARYLACETAMIDE DEACETYLASE"/>
    <property type="match status" value="1"/>
</dbReference>
<evidence type="ECO:0000259" key="2">
    <source>
        <dbReference type="PROSITE" id="PS50030"/>
    </source>
</evidence>
<dbReference type="GO" id="GO:0016787">
    <property type="term" value="F:hydrolase activity"/>
    <property type="evidence" value="ECO:0007669"/>
    <property type="project" value="InterPro"/>
</dbReference>
<dbReference type="InterPro" id="IPR050466">
    <property type="entry name" value="Carboxylest/Gibb_receptor"/>
</dbReference>
<feature type="compositionally biased region" description="Basic and acidic residues" evidence="1">
    <location>
        <begin position="452"/>
        <end position="471"/>
    </location>
</feature>
<evidence type="ECO:0000313" key="3">
    <source>
        <dbReference type="EMBL" id="KAK3046161.1"/>
    </source>
</evidence>
<dbReference type="Proteomes" id="UP001271007">
    <property type="component" value="Unassembled WGS sequence"/>
</dbReference>
<organism evidence="3 4">
    <name type="scientific">Extremus antarcticus</name>
    <dbReference type="NCBI Taxonomy" id="702011"/>
    <lineage>
        <taxon>Eukaryota</taxon>
        <taxon>Fungi</taxon>
        <taxon>Dikarya</taxon>
        <taxon>Ascomycota</taxon>
        <taxon>Pezizomycotina</taxon>
        <taxon>Dothideomycetes</taxon>
        <taxon>Dothideomycetidae</taxon>
        <taxon>Mycosphaerellales</taxon>
        <taxon>Extremaceae</taxon>
        <taxon>Extremus</taxon>
    </lineage>
</organism>
<protein>
    <recommendedName>
        <fullName evidence="2">UBA domain-containing protein</fullName>
    </recommendedName>
</protein>
<evidence type="ECO:0000313" key="4">
    <source>
        <dbReference type="Proteomes" id="UP001271007"/>
    </source>
</evidence>
<dbReference type="Pfam" id="PF07859">
    <property type="entry name" value="Abhydrolase_3"/>
    <property type="match status" value="1"/>
</dbReference>
<dbReference type="InterPro" id="IPR013094">
    <property type="entry name" value="AB_hydrolase_3"/>
</dbReference>
<dbReference type="Gene3D" id="1.10.8.10">
    <property type="entry name" value="DNA helicase RuvA subunit, C-terminal domain"/>
    <property type="match status" value="1"/>
</dbReference>
<dbReference type="InterPro" id="IPR029058">
    <property type="entry name" value="AB_hydrolase_fold"/>
</dbReference>
<proteinExistence type="predicted"/>
<dbReference type="PANTHER" id="PTHR23024:SF24">
    <property type="entry name" value="ALPHA_BETA HYDROLASE FOLD-3 DOMAIN-CONTAINING PROTEIN"/>
    <property type="match status" value="1"/>
</dbReference>
<name>A0AAJ0D4W3_9PEZI</name>
<dbReference type="InterPro" id="IPR015940">
    <property type="entry name" value="UBA"/>
</dbReference>
<keyword evidence="4" id="KW-1185">Reference proteome</keyword>
<dbReference type="SUPFAM" id="SSF53474">
    <property type="entry name" value="alpha/beta-Hydrolases"/>
    <property type="match status" value="1"/>
</dbReference>
<gene>
    <name evidence="3" type="ORF">LTR09_012321</name>
</gene>
<comment type="caution">
    <text evidence="3">The sequence shown here is derived from an EMBL/GenBank/DDBJ whole genome shotgun (WGS) entry which is preliminary data.</text>
</comment>
<dbReference type="PROSITE" id="PS50030">
    <property type="entry name" value="UBA"/>
    <property type="match status" value="1"/>
</dbReference>
<dbReference type="InterPro" id="IPR009060">
    <property type="entry name" value="UBA-like_sf"/>
</dbReference>
<reference evidence="3" key="1">
    <citation type="submission" date="2023-04" db="EMBL/GenBank/DDBJ databases">
        <title>Black Yeasts Isolated from many extreme environments.</title>
        <authorList>
            <person name="Coleine C."/>
            <person name="Stajich J.E."/>
            <person name="Selbmann L."/>
        </authorList>
    </citation>
    <scope>NUCLEOTIDE SEQUENCE</scope>
    <source>
        <strain evidence="3">CCFEE 5312</strain>
    </source>
</reference>
<dbReference type="SUPFAM" id="SSF46934">
    <property type="entry name" value="UBA-like"/>
    <property type="match status" value="1"/>
</dbReference>
<evidence type="ECO:0000256" key="1">
    <source>
        <dbReference type="SAM" id="MobiDB-lite"/>
    </source>
</evidence>
<feature type="domain" description="UBA" evidence="2">
    <location>
        <begin position="415"/>
        <end position="455"/>
    </location>
</feature>